<keyword evidence="3" id="KW-0378">Hydrolase</keyword>
<evidence type="ECO:0000259" key="2">
    <source>
        <dbReference type="Pfam" id="PF03372"/>
    </source>
</evidence>
<protein>
    <submittedName>
        <fullName evidence="3">Endonuclease/exonuclease/phosphatase family protein</fullName>
    </submittedName>
</protein>
<dbReference type="Proteomes" id="UP001500542">
    <property type="component" value="Unassembled WGS sequence"/>
</dbReference>
<dbReference type="RefSeq" id="WP_343968708.1">
    <property type="nucleotide sequence ID" value="NZ_BAAAHK010000006.1"/>
</dbReference>
<dbReference type="SUPFAM" id="SSF56219">
    <property type="entry name" value="DNase I-like"/>
    <property type="match status" value="1"/>
</dbReference>
<dbReference type="Gene3D" id="3.60.10.10">
    <property type="entry name" value="Endonuclease/exonuclease/phosphatase"/>
    <property type="match status" value="1"/>
</dbReference>
<dbReference type="InterPro" id="IPR005135">
    <property type="entry name" value="Endo/exonuclease/phosphatase"/>
</dbReference>
<evidence type="ECO:0000313" key="3">
    <source>
        <dbReference type="EMBL" id="GAA0938504.1"/>
    </source>
</evidence>
<dbReference type="InterPro" id="IPR036691">
    <property type="entry name" value="Endo/exonu/phosph_ase_sf"/>
</dbReference>
<sequence length="263" mass="28086">MTNGPDPVAASDEGAASSEPVAASNGGAAGPSMRVLSYNVHRWGDDREALARVVKACAPNVMLVQEAPTWWGTRRKREAMAASFGLRYVAASARNAILVADGIDLADPLHWRVWRPFVRRRFRFIATQLPGGSVGGRTTLGGVDLALIVCHLGLHIRGRQHELEQVLRGCKSFNLPYLLVGDLNEEPGGPVWDRLAAEGLTDLGLNAGNTFHSDNPVKRIDGALLSPGLAGRVIPLDSVEGVTRADLAAGSDHLPMLVELTLP</sequence>
<name>A0ABP4ALZ4_9ACTN</name>
<feature type="region of interest" description="Disordered" evidence="1">
    <location>
        <begin position="1"/>
        <end position="28"/>
    </location>
</feature>
<keyword evidence="3" id="KW-0255">Endonuclease</keyword>
<evidence type="ECO:0000313" key="4">
    <source>
        <dbReference type="Proteomes" id="UP001500542"/>
    </source>
</evidence>
<dbReference type="GO" id="GO:0004519">
    <property type="term" value="F:endonuclease activity"/>
    <property type="evidence" value="ECO:0007669"/>
    <property type="project" value="UniProtKB-KW"/>
</dbReference>
<reference evidence="4" key="1">
    <citation type="journal article" date="2019" name="Int. J. Syst. Evol. Microbiol.">
        <title>The Global Catalogue of Microorganisms (GCM) 10K type strain sequencing project: providing services to taxonomists for standard genome sequencing and annotation.</title>
        <authorList>
            <consortium name="The Broad Institute Genomics Platform"/>
            <consortium name="The Broad Institute Genome Sequencing Center for Infectious Disease"/>
            <person name="Wu L."/>
            <person name="Ma J."/>
        </authorList>
    </citation>
    <scope>NUCLEOTIDE SEQUENCE [LARGE SCALE GENOMIC DNA]</scope>
    <source>
        <strain evidence="4">JCM 10977</strain>
    </source>
</reference>
<gene>
    <name evidence="3" type="ORF">GCM10009554_27560</name>
</gene>
<feature type="domain" description="Endonuclease/exonuclease/phosphatase" evidence="2">
    <location>
        <begin position="36"/>
        <end position="253"/>
    </location>
</feature>
<accession>A0ABP4ALZ4</accession>
<evidence type="ECO:0000256" key="1">
    <source>
        <dbReference type="SAM" id="MobiDB-lite"/>
    </source>
</evidence>
<comment type="caution">
    <text evidence="3">The sequence shown here is derived from an EMBL/GenBank/DDBJ whole genome shotgun (WGS) entry which is preliminary data.</text>
</comment>
<dbReference type="Pfam" id="PF03372">
    <property type="entry name" value="Exo_endo_phos"/>
    <property type="match status" value="1"/>
</dbReference>
<keyword evidence="4" id="KW-1185">Reference proteome</keyword>
<organism evidence="3 4">
    <name type="scientific">Kribbella koreensis</name>
    <dbReference type="NCBI Taxonomy" id="57909"/>
    <lineage>
        <taxon>Bacteria</taxon>
        <taxon>Bacillati</taxon>
        <taxon>Actinomycetota</taxon>
        <taxon>Actinomycetes</taxon>
        <taxon>Propionibacteriales</taxon>
        <taxon>Kribbellaceae</taxon>
        <taxon>Kribbella</taxon>
    </lineage>
</organism>
<dbReference type="EMBL" id="BAAAHK010000006">
    <property type="protein sequence ID" value="GAA0938504.1"/>
    <property type="molecule type" value="Genomic_DNA"/>
</dbReference>
<proteinExistence type="predicted"/>
<keyword evidence="3" id="KW-0540">Nuclease</keyword>